<sequence length="145" mass="15279">MGATGTGIFENDDALAFLGQLRDADPKAVGDMVSGALRAVAQSEDGLEPAEVSRALVALALLLSAFEPDVLGTAPDSTDLLAWFADLEIELNPARRQVATGAVNRIVLVDDNEWIGQWTGTGQLAEALAPVYRLRDVLADSASDE</sequence>
<evidence type="ECO:0000313" key="1">
    <source>
        <dbReference type="EMBL" id="SDO99570.1"/>
    </source>
</evidence>
<keyword evidence="2" id="KW-1185">Reference proteome</keyword>
<dbReference type="Pfam" id="PF14078">
    <property type="entry name" value="DUF4259"/>
    <property type="match status" value="1"/>
</dbReference>
<dbReference type="RefSeq" id="WP_090476449.1">
    <property type="nucleotide sequence ID" value="NZ_LT629710.1"/>
</dbReference>
<protein>
    <submittedName>
        <fullName evidence="1">Uncharacterized protein</fullName>
    </submittedName>
</protein>
<dbReference type="AlphaFoldDB" id="A0A1H0P4G6"/>
<organism evidence="1 2">
    <name type="scientific">Nakamurella panacisegetis</name>
    <dbReference type="NCBI Taxonomy" id="1090615"/>
    <lineage>
        <taxon>Bacteria</taxon>
        <taxon>Bacillati</taxon>
        <taxon>Actinomycetota</taxon>
        <taxon>Actinomycetes</taxon>
        <taxon>Nakamurellales</taxon>
        <taxon>Nakamurellaceae</taxon>
        <taxon>Nakamurella</taxon>
    </lineage>
</organism>
<evidence type="ECO:0000313" key="2">
    <source>
        <dbReference type="Proteomes" id="UP000198741"/>
    </source>
</evidence>
<dbReference type="InterPro" id="IPR025355">
    <property type="entry name" value="DUF4259"/>
</dbReference>
<dbReference type="EMBL" id="LT629710">
    <property type="protein sequence ID" value="SDO99570.1"/>
    <property type="molecule type" value="Genomic_DNA"/>
</dbReference>
<dbReference type="OrthoDB" id="73183at2"/>
<accession>A0A1H0P4G6</accession>
<gene>
    <name evidence="1" type="ORF">SAMN04515671_2605</name>
</gene>
<name>A0A1H0P4G6_9ACTN</name>
<proteinExistence type="predicted"/>
<reference evidence="1 2" key="1">
    <citation type="submission" date="2016-10" db="EMBL/GenBank/DDBJ databases">
        <authorList>
            <person name="de Groot N.N."/>
        </authorList>
    </citation>
    <scope>NUCLEOTIDE SEQUENCE [LARGE SCALE GENOMIC DNA]</scope>
    <source>
        <strain evidence="2">P4-7,KCTC 19426,CECT 7604</strain>
    </source>
</reference>
<dbReference type="Proteomes" id="UP000198741">
    <property type="component" value="Chromosome I"/>
</dbReference>
<dbReference type="STRING" id="1090615.SAMN04515671_2605"/>